<feature type="transmembrane region" description="Helical" evidence="1">
    <location>
        <begin position="137"/>
        <end position="155"/>
    </location>
</feature>
<evidence type="ECO:0000256" key="1">
    <source>
        <dbReference type="SAM" id="Phobius"/>
    </source>
</evidence>
<proteinExistence type="predicted"/>
<keyword evidence="1" id="KW-1133">Transmembrane helix</keyword>
<keyword evidence="1" id="KW-0472">Membrane</keyword>
<accession>A0ABX2AT57</accession>
<feature type="transmembrane region" description="Helical" evidence="1">
    <location>
        <begin position="97"/>
        <end position="116"/>
    </location>
</feature>
<dbReference type="Proteomes" id="UP001193734">
    <property type="component" value="Unassembled WGS sequence"/>
</dbReference>
<dbReference type="InterPro" id="IPR045691">
    <property type="entry name" value="DUF6056"/>
</dbReference>
<feature type="transmembrane region" description="Helical" evidence="1">
    <location>
        <begin position="161"/>
        <end position="186"/>
    </location>
</feature>
<protein>
    <submittedName>
        <fullName evidence="2">Uncharacterized protein</fullName>
    </submittedName>
</protein>
<dbReference type="Pfam" id="PF19528">
    <property type="entry name" value="DUF6056"/>
    <property type="match status" value="2"/>
</dbReference>
<comment type="caution">
    <text evidence="2">The sequence shown here is derived from an EMBL/GenBank/DDBJ whole genome shotgun (WGS) entry which is preliminary data.</text>
</comment>
<name>A0ABX2AT57_9BACT</name>
<feature type="transmembrane region" description="Helical" evidence="1">
    <location>
        <begin position="375"/>
        <end position="395"/>
    </location>
</feature>
<keyword evidence="3" id="KW-1185">Reference proteome</keyword>
<sequence length="601" mass="68154">MKIRIKVPCAAVLLLAIFFVMYGLNSMTPPTLSDDVLYKCVWTMDETMEQRPIETFGDIVESQTAHYKVVNGRIVVHTVAQLFIGILGKDVFNVFNSLFFCFLIWCCVLFAVDVNIRSTGDLYRGRSNVSNMQKYEHTNIFMPLLLSTFLIFVLIPGFQDAFLWFVGSFNYLWTALAVLLFIMYFYRVERQAVGWKSFAVCPLAMLAGWTHEGLTLPLSIGFVLWMTVNRRRIFHSAALPAVLCFMAGTALSAFSPGTLGRAGANTAPLLDRMLLGIFNYLVFVRISWLLLVAVVVAWFCRRDVLKEEIRRNYVLYFAMLMSLGIVLVCGQTEARVCFHADFIALLLLVSLLVRSGVFVADGYSYSFAYRKSRILAVGMCAVMTAIAIPVFKLAAVNKNDYDFQLKQQQTEGVQLIRVRHLPDSGSRLFDMLMARYVKPSVEFGFYSCYQGFDADDVNLRCAAAVYGKPRMMYLPEDIAAKLEKGHVTGNIDVDGVVSSDNADNTSSAVITGFCSDRYDEISVMRIPDGLRVMSLSFVLRPSRFDEMPFYRRLFAYKGERYELPYIKFKTVDVFGHTYLFFANPPGGIRDFIEETRITFDS</sequence>
<keyword evidence="1" id="KW-0812">Transmembrane</keyword>
<evidence type="ECO:0000313" key="3">
    <source>
        <dbReference type="Proteomes" id="UP001193734"/>
    </source>
</evidence>
<gene>
    <name evidence="2" type="ORF">HPS55_02175</name>
</gene>
<dbReference type="EMBL" id="JABKKE010000002">
    <property type="protein sequence ID" value="NPE13148.1"/>
    <property type="molecule type" value="Genomic_DNA"/>
</dbReference>
<feature type="transmembrane region" description="Helical" evidence="1">
    <location>
        <begin position="233"/>
        <end position="254"/>
    </location>
</feature>
<feature type="transmembrane region" description="Helical" evidence="1">
    <location>
        <begin position="274"/>
        <end position="300"/>
    </location>
</feature>
<evidence type="ECO:0000313" key="2">
    <source>
        <dbReference type="EMBL" id="NPE13148.1"/>
    </source>
</evidence>
<organism evidence="2 3">
    <name type="scientific">Xylanibacter rodentium</name>
    <dbReference type="NCBI Taxonomy" id="2736289"/>
    <lineage>
        <taxon>Bacteria</taxon>
        <taxon>Pseudomonadati</taxon>
        <taxon>Bacteroidota</taxon>
        <taxon>Bacteroidia</taxon>
        <taxon>Bacteroidales</taxon>
        <taxon>Prevotellaceae</taxon>
        <taxon>Xylanibacter</taxon>
    </lineage>
</organism>
<dbReference type="GeneID" id="82156563"/>
<feature type="transmembrane region" description="Helical" evidence="1">
    <location>
        <begin position="312"/>
        <end position="330"/>
    </location>
</feature>
<reference evidence="2 3" key="1">
    <citation type="submission" date="2020-05" db="EMBL/GenBank/DDBJ databases">
        <title>Distinct polysaccharide utilization as determinants for interspecies competition between intestinal Prevotella spp.</title>
        <authorList>
            <person name="Galvez E.J.C."/>
            <person name="Iljazovic A."/>
            <person name="Strowig T."/>
        </authorList>
    </citation>
    <scope>NUCLEOTIDE SEQUENCE [LARGE SCALE GENOMIC DNA]</scope>
    <source>
        <strain evidence="2 3">PROD</strain>
    </source>
</reference>
<feature type="transmembrane region" description="Helical" evidence="1">
    <location>
        <begin position="342"/>
        <end position="363"/>
    </location>
</feature>
<dbReference type="RefSeq" id="WP_172176740.1">
    <property type="nucleotide sequence ID" value="NZ_CASGIA010000001.1"/>
</dbReference>